<keyword evidence="2" id="KW-1185">Reference proteome</keyword>
<dbReference type="AlphaFoldDB" id="A0A813AGZ8"/>
<feature type="non-terminal residue" evidence="1">
    <location>
        <position position="62"/>
    </location>
</feature>
<reference evidence="1" key="1">
    <citation type="submission" date="2021-02" db="EMBL/GenBank/DDBJ databases">
        <authorList>
            <person name="Dougan E. K."/>
            <person name="Rhodes N."/>
            <person name="Thang M."/>
            <person name="Chan C."/>
        </authorList>
    </citation>
    <scope>NUCLEOTIDE SEQUENCE</scope>
</reference>
<evidence type="ECO:0000313" key="1">
    <source>
        <dbReference type="EMBL" id="CAE7867814.1"/>
    </source>
</evidence>
<dbReference type="Proteomes" id="UP000601435">
    <property type="component" value="Unassembled WGS sequence"/>
</dbReference>
<organism evidence="1 2">
    <name type="scientific">Symbiodinium necroappetens</name>
    <dbReference type="NCBI Taxonomy" id="1628268"/>
    <lineage>
        <taxon>Eukaryota</taxon>
        <taxon>Sar</taxon>
        <taxon>Alveolata</taxon>
        <taxon>Dinophyceae</taxon>
        <taxon>Suessiales</taxon>
        <taxon>Symbiodiniaceae</taxon>
        <taxon>Symbiodinium</taxon>
    </lineage>
</organism>
<dbReference type="EMBL" id="CAJNJA010059476">
    <property type="protein sequence ID" value="CAE7867814.1"/>
    <property type="molecule type" value="Genomic_DNA"/>
</dbReference>
<gene>
    <name evidence="1" type="ORF">SNEC2469_LOCUS27873</name>
</gene>
<feature type="non-terminal residue" evidence="1">
    <location>
        <position position="1"/>
    </location>
</feature>
<evidence type="ECO:0000313" key="2">
    <source>
        <dbReference type="Proteomes" id="UP000601435"/>
    </source>
</evidence>
<sequence>GFLQLIQEITWHSCRVTLLAAAVQALEPDKEIGLQEISIEMVKRLTKRIASDWKSPPEFEAE</sequence>
<comment type="caution">
    <text evidence="1">The sequence shown here is derived from an EMBL/GenBank/DDBJ whole genome shotgun (WGS) entry which is preliminary data.</text>
</comment>
<accession>A0A813AGZ8</accession>
<proteinExistence type="predicted"/>
<protein>
    <submittedName>
        <fullName evidence="1">Uncharacterized protein</fullName>
    </submittedName>
</protein>
<name>A0A813AGZ8_9DINO</name>